<feature type="chain" id="PRO_5001644836" description="Secreted protein" evidence="2">
    <location>
        <begin position="34"/>
        <end position="526"/>
    </location>
</feature>
<gene>
    <name evidence="3" type="ORF">L798_05941</name>
</gene>
<evidence type="ECO:0008006" key="5">
    <source>
        <dbReference type="Google" id="ProtNLM"/>
    </source>
</evidence>
<feature type="compositionally biased region" description="Low complexity" evidence="1">
    <location>
        <begin position="149"/>
        <end position="160"/>
    </location>
</feature>
<dbReference type="InParanoid" id="A0A067R8P0"/>
<keyword evidence="2" id="KW-0732">Signal</keyword>
<evidence type="ECO:0000313" key="4">
    <source>
        <dbReference type="Proteomes" id="UP000027135"/>
    </source>
</evidence>
<sequence>MGSVNKYKTQFLRKLCVFIVLVFFTFVTDVCLAAPTSPSGNDTPFDQQYLTQNHPCPIKQGNDDYQHECQRSRPTNTLLKNVFGLPRAFRNLAGNLIKGAADALDNINPFKDVLPHEHPSTITTHVTSVTTDGPGGTGADSFQGEPIATTSPKPTTPVKTNGAQNLLDLVFGKNLQTTEITQTRATVAPPAGGHGRGVPAIVFNIKNILQNTLEVIGAILHWTQHSEPGYIISKIQSSFQSVEALMDIYLQRNLEGGIGDIPKHVEAILKNIGSLTNSITHDPGNMIQMIITGQALLQDIGKLEGDFIESPSTTAAPGGLIGNILQGIGVLGKKEEPLSTPTKSNNTSLQQRYGEFGNVVQSTGKLVYVLGKIEEDIQDRLPNSTLLQMIGKLKDLVEVSLTNNTLDNENILDAIQKIFFPNSTLAQIVGNFGKTLNKIFPNSNTVQVIGNILQQKLLVDLALNIVVRSASFLRFGNIKDFVLQSVGNVENEIIGDNLNKLLAGGISVLERMVEIFESFLKIIIQL</sequence>
<proteinExistence type="predicted"/>
<feature type="region of interest" description="Disordered" evidence="1">
    <location>
        <begin position="125"/>
        <end position="160"/>
    </location>
</feature>
<name>A0A067R8P0_ZOONE</name>
<dbReference type="AlphaFoldDB" id="A0A067R8P0"/>
<evidence type="ECO:0000256" key="1">
    <source>
        <dbReference type="SAM" id="MobiDB-lite"/>
    </source>
</evidence>
<keyword evidence="4" id="KW-1185">Reference proteome</keyword>
<dbReference type="Proteomes" id="UP000027135">
    <property type="component" value="Unassembled WGS sequence"/>
</dbReference>
<reference evidence="3 4" key="1">
    <citation type="journal article" date="2014" name="Nat. Commun.">
        <title>Molecular traces of alternative social organization in a termite genome.</title>
        <authorList>
            <person name="Terrapon N."/>
            <person name="Li C."/>
            <person name="Robertson H.M."/>
            <person name="Ji L."/>
            <person name="Meng X."/>
            <person name="Booth W."/>
            <person name="Chen Z."/>
            <person name="Childers C.P."/>
            <person name="Glastad K.M."/>
            <person name="Gokhale K."/>
            <person name="Gowin J."/>
            <person name="Gronenberg W."/>
            <person name="Hermansen R.A."/>
            <person name="Hu H."/>
            <person name="Hunt B.G."/>
            <person name="Huylmans A.K."/>
            <person name="Khalil S.M."/>
            <person name="Mitchell R.D."/>
            <person name="Munoz-Torres M.C."/>
            <person name="Mustard J.A."/>
            <person name="Pan H."/>
            <person name="Reese J.T."/>
            <person name="Scharf M.E."/>
            <person name="Sun F."/>
            <person name="Vogel H."/>
            <person name="Xiao J."/>
            <person name="Yang W."/>
            <person name="Yang Z."/>
            <person name="Yang Z."/>
            <person name="Zhou J."/>
            <person name="Zhu J."/>
            <person name="Brent C.S."/>
            <person name="Elsik C.G."/>
            <person name="Goodisman M.A."/>
            <person name="Liberles D.A."/>
            <person name="Roe R.M."/>
            <person name="Vargo E.L."/>
            <person name="Vilcinskas A."/>
            <person name="Wang J."/>
            <person name="Bornberg-Bauer E."/>
            <person name="Korb J."/>
            <person name="Zhang G."/>
            <person name="Liebig J."/>
        </authorList>
    </citation>
    <scope>NUCLEOTIDE SEQUENCE [LARGE SCALE GENOMIC DNA]</scope>
    <source>
        <tissue evidence="3">Whole organism</tissue>
    </source>
</reference>
<organism evidence="3 4">
    <name type="scientific">Zootermopsis nevadensis</name>
    <name type="common">Dampwood termite</name>
    <dbReference type="NCBI Taxonomy" id="136037"/>
    <lineage>
        <taxon>Eukaryota</taxon>
        <taxon>Metazoa</taxon>
        <taxon>Ecdysozoa</taxon>
        <taxon>Arthropoda</taxon>
        <taxon>Hexapoda</taxon>
        <taxon>Insecta</taxon>
        <taxon>Pterygota</taxon>
        <taxon>Neoptera</taxon>
        <taxon>Polyneoptera</taxon>
        <taxon>Dictyoptera</taxon>
        <taxon>Blattodea</taxon>
        <taxon>Blattoidea</taxon>
        <taxon>Termitoidae</taxon>
        <taxon>Termopsidae</taxon>
        <taxon>Zootermopsis</taxon>
    </lineage>
</organism>
<dbReference type="OrthoDB" id="8194758at2759"/>
<evidence type="ECO:0000313" key="3">
    <source>
        <dbReference type="EMBL" id="KDR19975.1"/>
    </source>
</evidence>
<accession>A0A067R8P0</accession>
<protein>
    <recommendedName>
        <fullName evidence="5">Secreted protein</fullName>
    </recommendedName>
</protein>
<dbReference type="EMBL" id="KK852622">
    <property type="protein sequence ID" value="KDR19975.1"/>
    <property type="molecule type" value="Genomic_DNA"/>
</dbReference>
<feature type="signal peptide" evidence="2">
    <location>
        <begin position="1"/>
        <end position="33"/>
    </location>
</feature>
<evidence type="ECO:0000256" key="2">
    <source>
        <dbReference type="SAM" id="SignalP"/>
    </source>
</evidence>